<accession>A0ABW5TSS6</accession>
<dbReference type="SUPFAM" id="SSF55729">
    <property type="entry name" value="Acyl-CoA N-acyltransferases (Nat)"/>
    <property type="match status" value="1"/>
</dbReference>
<dbReference type="EC" id="2.3.1.-" evidence="4"/>
<dbReference type="InterPro" id="IPR013653">
    <property type="entry name" value="GCN5-like_dom"/>
</dbReference>
<feature type="domain" description="N-acetyltransferase" evidence="3">
    <location>
        <begin position="100"/>
        <end position="229"/>
    </location>
</feature>
<gene>
    <name evidence="4" type="ORF">ACFSSE_11395</name>
</gene>
<evidence type="ECO:0000256" key="2">
    <source>
        <dbReference type="ARBA" id="ARBA00023315"/>
    </source>
</evidence>
<protein>
    <submittedName>
        <fullName evidence="4">GNAT family N-acetyltransferase</fullName>
        <ecNumber evidence="4">2.3.1.-</ecNumber>
    </submittedName>
</protein>
<dbReference type="InterPro" id="IPR016181">
    <property type="entry name" value="Acyl_CoA_acyltransferase"/>
</dbReference>
<evidence type="ECO:0000256" key="1">
    <source>
        <dbReference type="ARBA" id="ARBA00022679"/>
    </source>
</evidence>
<dbReference type="PANTHER" id="PTHR43420:SF3">
    <property type="entry name" value="N-ACETYLTRANSFERASE DOMAIN-CONTAINING PROTEIN"/>
    <property type="match status" value="1"/>
</dbReference>
<proteinExistence type="predicted"/>
<comment type="caution">
    <text evidence="4">The sequence shown here is derived from an EMBL/GenBank/DDBJ whole genome shotgun (WGS) entry which is preliminary data.</text>
</comment>
<reference evidence="5" key="1">
    <citation type="journal article" date="2019" name="Int. J. Syst. Evol. Microbiol.">
        <title>The Global Catalogue of Microorganisms (GCM) 10K type strain sequencing project: providing services to taxonomists for standard genome sequencing and annotation.</title>
        <authorList>
            <consortium name="The Broad Institute Genomics Platform"/>
            <consortium name="The Broad Institute Genome Sequencing Center for Infectious Disease"/>
            <person name="Wu L."/>
            <person name="Ma J."/>
        </authorList>
    </citation>
    <scope>NUCLEOTIDE SEQUENCE [LARGE SCALE GENOMIC DNA]</scope>
    <source>
        <strain evidence="5">KCTC 42456</strain>
    </source>
</reference>
<dbReference type="InterPro" id="IPR000182">
    <property type="entry name" value="GNAT_dom"/>
</dbReference>
<dbReference type="EMBL" id="JBHULV010000038">
    <property type="protein sequence ID" value="MFD2732307.1"/>
    <property type="molecule type" value="Genomic_DNA"/>
</dbReference>
<sequence>MNHILDNPIYQALANNHINFSDGNEKVRFYNRDIASFAGMVNYDLESFETLYNLSKDDDLFILFNPQQLIIPKKWNLIKQIALFQFVYEHNFVPEGNEDFTYHDLDDSNIEEMIALVKLTEPGPFFERTIDLSNYTGVFENGKLVAMAGHRFNPDHYIEISAVCTHPDYLGRGYAYALIREQIKRILAKAQTPFLHVVVNNVGAIKLYQKLGFKIRKTMVAYVINKEVQV</sequence>
<dbReference type="GO" id="GO:0016746">
    <property type="term" value="F:acyltransferase activity"/>
    <property type="evidence" value="ECO:0007669"/>
    <property type="project" value="UniProtKB-KW"/>
</dbReference>
<dbReference type="RefSeq" id="WP_379047623.1">
    <property type="nucleotide sequence ID" value="NZ_JBHSKW010000068.1"/>
</dbReference>
<dbReference type="Pfam" id="PF08445">
    <property type="entry name" value="FR47"/>
    <property type="match status" value="1"/>
</dbReference>
<keyword evidence="1 4" id="KW-0808">Transferase</keyword>
<dbReference type="PANTHER" id="PTHR43420">
    <property type="entry name" value="ACETYLTRANSFERASE"/>
    <property type="match status" value="1"/>
</dbReference>
<dbReference type="InterPro" id="IPR050680">
    <property type="entry name" value="YpeA/RimI_acetyltransf"/>
</dbReference>
<dbReference type="Gene3D" id="3.40.630.30">
    <property type="match status" value="1"/>
</dbReference>
<keyword evidence="5" id="KW-1185">Reference proteome</keyword>
<dbReference type="PROSITE" id="PS51186">
    <property type="entry name" value="GNAT"/>
    <property type="match status" value="1"/>
</dbReference>
<evidence type="ECO:0000313" key="4">
    <source>
        <dbReference type="EMBL" id="MFD2732307.1"/>
    </source>
</evidence>
<organism evidence="4 5">
    <name type="scientific">Pedobacter alpinus</name>
    <dbReference type="NCBI Taxonomy" id="1590643"/>
    <lineage>
        <taxon>Bacteria</taxon>
        <taxon>Pseudomonadati</taxon>
        <taxon>Bacteroidota</taxon>
        <taxon>Sphingobacteriia</taxon>
        <taxon>Sphingobacteriales</taxon>
        <taxon>Sphingobacteriaceae</taxon>
        <taxon>Pedobacter</taxon>
    </lineage>
</organism>
<evidence type="ECO:0000259" key="3">
    <source>
        <dbReference type="PROSITE" id="PS51186"/>
    </source>
</evidence>
<name>A0ABW5TSS6_9SPHI</name>
<dbReference type="CDD" id="cd04301">
    <property type="entry name" value="NAT_SF"/>
    <property type="match status" value="1"/>
</dbReference>
<dbReference type="Proteomes" id="UP001597546">
    <property type="component" value="Unassembled WGS sequence"/>
</dbReference>
<keyword evidence="2 4" id="KW-0012">Acyltransferase</keyword>
<evidence type="ECO:0000313" key="5">
    <source>
        <dbReference type="Proteomes" id="UP001597546"/>
    </source>
</evidence>